<keyword evidence="1" id="KW-0812">Transmembrane</keyword>
<feature type="chain" id="PRO_5028207509" evidence="2">
    <location>
        <begin position="38"/>
        <end position="205"/>
    </location>
</feature>
<keyword evidence="3" id="KW-1185">Reference proteome</keyword>
<dbReference type="RefSeq" id="XP_026140412.1">
    <property type="nucleotide sequence ID" value="XM_026284627.1"/>
</dbReference>
<evidence type="ECO:0000256" key="1">
    <source>
        <dbReference type="SAM" id="Phobius"/>
    </source>
</evidence>
<proteinExistence type="predicted"/>
<keyword evidence="1" id="KW-1133">Transmembrane helix</keyword>
<feature type="signal peptide" evidence="2">
    <location>
        <begin position="1"/>
        <end position="37"/>
    </location>
</feature>
<feature type="transmembrane region" description="Helical" evidence="1">
    <location>
        <begin position="148"/>
        <end position="170"/>
    </location>
</feature>
<evidence type="ECO:0000313" key="4">
    <source>
        <dbReference type="RefSeq" id="XP_026140412.1"/>
    </source>
</evidence>
<dbReference type="Proteomes" id="UP000515129">
    <property type="component" value="Chromosome 16"/>
</dbReference>
<evidence type="ECO:0000256" key="2">
    <source>
        <dbReference type="SAM" id="SignalP"/>
    </source>
</evidence>
<keyword evidence="2" id="KW-0732">Signal</keyword>
<evidence type="ECO:0000313" key="3">
    <source>
        <dbReference type="Proteomes" id="UP000515129"/>
    </source>
</evidence>
<organism evidence="3 4">
    <name type="scientific">Carassius auratus</name>
    <name type="common">Goldfish</name>
    <dbReference type="NCBI Taxonomy" id="7957"/>
    <lineage>
        <taxon>Eukaryota</taxon>
        <taxon>Metazoa</taxon>
        <taxon>Chordata</taxon>
        <taxon>Craniata</taxon>
        <taxon>Vertebrata</taxon>
        <taxon>Euteleostomi</taxon>
        <taxon>Actinopterygii</taxon>
        <taxon>Neopterygii</taxon>
        <taxon>Teleostei</taxon>
        <taxon>Ostariophysi</taxon>
        <taxon>Cypriniformes</taxon>
        <taxon>Cyprinidae</taxon>
        <taxon>Cyprininae</taxon>
        <taxon>Carassius</taxon>
    </lineage>
</organism>
<gene>
    <name evidence="4" type="primary">LOC113116450</name>
</gene>
<dbReference type="AlphaFoldDB" id="A0A6P6R4F9"/>
<keyword evidence="1" id="KW-0472">Membrane</keyword>
<sequence>MMTNEIRKSILSTVNMRSSIAFLVVAVLLCIMLSAEASDVLRCTGERLSDGQFYFKMTFDLKEGVDDCETQWVINGIVAGFSEADGHTECKLPLLNATANTAVLQTCDEKLECLLICPSASINKREPCSCATTSSTTLPEVGLPDWRAGVWIGVSVAGIMLLSLIVTMLYKRKKKRSEFALSGPCPDSEAAASLHLGVLQSSHIH</sequence>
<reference evidence="4" key="1">
    <citation type="submission" date="2025-08" db="UniProtKB">
        <authorList>
            <consortium name="RefSeq"/>
        </authorList>
    </citation>
    <scope>IDENTIFICATION</scope>
    <source>
        <strain evidence="4">Wakin</strain>
        <tissue evidence="4">Muscle</tissue>
    </source>
</reference>
<name>A0A6P6R4F9_CARAU</name>
<protein>
    <submittedName>
        <fullName evidence="4">Uncharacterized protein LOC113116450 isoform X2</fullName>
    </submittedName>
</protein>
<dbReference type="GeneID" id="113116450"/>
<accession>A0A6P6R4F9</accession>